<dbReference type="InterPro" id="IPR051708">
    <property type="entry name" value="Plant_Aspart_Prot_A1"/>
</dbReference>
<proteinExistence type="inferred from homology"/>
<dbReference type="Proteomes" id="UP001367508">
    <property type="component" value="Unassembled WGS sequence"/>
</dbReference>
<dbReference type="InterPro" id="IPR032861">
    <property type="entry name" value="TAXi_N"/>
</dbReference>
<dbReference type="GO" id="GO:0005576">
    <property type="term" value="C:extracellular region"/>
    <property type="evidence" value="ECO:0007669"/>
    <property type="project" value="UniProtKB-SubCell"/>
</dbReference>
<keyword evidence="6" id="KW-0064">Aspartyl protease</keyword>
<dbReference type="Pfam" id="PF14543">
    <property type="entry name" value="TAXi_N"/>
    <property type="match status" value="1"/>
</dbReference>
<dbReference type="InterPro" id="IPR033121">
    <property type="entry name" value="PEPTIDASE_A1"/>
</dbReference>
<comment type="caution">
    <text evidence="10">The sequence shown here is derived from an EMBL/GenBank/DDBJ whole genome shotgun (WGS) entry which is preliminary data.</text>
</comment>
<dbReference type="CDD" id="cd05476">
    <property type="entry name" value="pepsin_A_like_plant"/>
    <property type="match status" value="1"/>
</dbReference>
<evidence type="ECO:0000256" key="2">
    <source>
        <dbReference type="ARBA" id="ARBA00007447"/>
    </source>
</evidence>
<evidence type="ECO:0000256" key="7">
    <source>
        <dbReference type="ARBA" id="ARBA00022801"/>
    </source>
</evidence>
<name>A0AAN9R6B3_CANGL</name>
<dbReference type="PANTHER" id="PTHR47967">
    <property type="entry name" value="OS07G0603500 PROTEIN-RELATED"/>
    <property type="match status" value="1"/>
</dbReference>
<keyword evidence="7" id="KW-0378">Hydrolase</keyword>
<evidence type="ECO:0000256" key="1">
    <source>
        <dbReference type="ARBA" id="ARBA00004613"/>
    </source>
</evidence>
<gene>
    <name evidence="10" type="ORF">VNO77_02873</name>
</gene>
<feature type="domain" description="Peptidase A1" evidence="9">
    <location>
        <begin position="93"/>
        <end position="426"/>
    </location>
</feature>
<evidence type="ECO:0000259" key="9">
    <source>
        <dbReference type="PROSITE" id="PS51767"/>
    </source>
</evidence>
<keyword evidence="3" id="KW-0964">Secreted</keyword>
<protein>
    <recommendedName>
        <fullName evidence="9">Peptidase A1 domain-containing protein</fullName>
    </recommendedName>
</protein>
<organism evidence="10 11">
    <name type="scientific">Canavalia gladiata</name>
    <name type="common">Sword bean</name>
    <name type="synonym">Dolichos gladiatus</name>
    <dbReference type="NCBI Taxonomy" id="3824"/>
    <lineage>
        <taxon>Eukaryota</taxon>
        <taxon>Viridiplantae</taxon>
        <taxon>Streptophyta</taxon>
        <taxon>Embryophyta</taxon>
        <taxon>Tracheophyta</taxon>
        <taxon>Spermatophyta</taxon>
        <taxon>Magnoliopsida</taxon>
        <taxon>eudicotyledons</taxon>
        <taxon>Gunneridae</taxon>
        <taxon>Pentapetalae</taxon>
        <taxon>rosids</taxon>
        <taxon>fabids</taxon>
        <taxon>Fabales</taxon>
        <taxon>Fabaceae</taxon>
        <taxon>Papilionoideae</taxon>
        <taxon>50 kb inversion clade</taxon>
        <taxon>NPAAA clade</taxon>
        <taxon>indigoferoid/millettioid clade</taxon>
        <taxon>Phaseoleae</taxon>
        <taxon>Canavalia</taxon>
    </lineage>
</organism>
<dbReference type="PANTHER" id="PTHR47967:SF128">
    <property type="entry name" value="ASPARTIC PROTEINASE CDR1-LIKE"/>
    <property type="match status" value="1"/>
</dbReference>
<sequence length="434" mass="47363">MVFPTKSKFIYSALNLLGILHLLFFYPSNGTPSGHTTHLIPRDSPMSPFYNPSSTHFDRLHNAFQRSFKKLNHFKSATVPSTQALITPGSGEYLMKISFGTPPTEVIGIADTGSDLIWTQCIPCIECYNQTIPLFDPQQSLSYRTVPCQSNFCNAEEDSPCHNKTNTCDYRYSYADGSHTAGNLASDTLTLGSTNPISLPNIVFGCAHDTTGIFDTSESGIIGLGAGKLSLISQLGTKKFSYCLIPSHIKSSSWINFGNDSTVSGPEVVTTSLVRKNPKNLYHLTLEAFSVGKHRIPFAKKGENKKVEGNIIIDSGTTTNILPVHVYDGLVYALDKVIKAKRVKDPNGLFTLCYQSVHGEIGAPIITAHFKGGDVNLKPVNTFSKVKEDVLCFTTISNSDLTIFGNLAQTNFLIGYDLEAGTVSFKPTDCTKQS</sequence>
<dbReference type="InterPro" id="IPR021109">
    <property type="entry name" value="Peptidase_aspartic_dom_sf"/>
</dbReference>
<reference evidence="10 11" key="1">
    <citation type="submission" date="2024-01" db="EMBL/GenBank/DDBJ databases">
        <title>The genomes of 5 underutilized Papilionoideae crops provide insights into root nodulation and disease resistanc.</title>
        <authorList>
            <person name="Jiang F."/>
        </authorList>
    </citation>
    <scope>NUCLEOTIDE SEQUENCE [LARGE SCALE GENOMIC DNA]</scope>
    <source>
        <strain evidence="10">LVBAO_FW01</strain>
        <tissue evidence="10">Leaves</tissue>
    </source>
</reference>
<dbReference type="Gene3D" id="2.40.70.10">
    <property type="entry name" value="Acid Proteases"/>
    <property type="match status" value="2"/>
</dbReference>
<evidence type="ECO:0000256" key="5">
    <source>
        <dbReference type="ARBA" id="ARBA00022729"/>
    </source>
</evidence>
<dbReference type="InterPro" id="IPR032799">
    <property type="entry name" value="TAXi_C"/>
</dbReference>
<evidence type="ECO:0000256" key="3">
    <source>
        <dbReference type="ARBA" id="ARBA00022525"/>
    </source>
</evidence>
<evidence type="ECO:0000313" key="11">
    <source>
        <dbReference type="Proteomes" id="UP001367508"/>
    </source>
</evidence>
<dbReference type="InterPro" id="IPR034161">
    <property type="entry name" value="Pepsin-like_plant"/>
</dbReference>
<keyword evidence="5" id="KW-0732">Signal</keyword>
<dbReference type="SUPFAM" id="SSF50630">
    <property type="entry name" value="Acid proteases"/>
    <property type="match status" value="1"/>
</dbReference>
<dbReference type="AlphaFoldDB" id="A0AAN9R6B3"/>
<dbReference type="EMBL" id="JAYMYQ010000001">
    <property type="protein sequence ID" value="KAK7360857.1"/>
    <property type="molecule type" value="Genomic_DNA"/>
</dbReference>
<evidence type="ECO:0000313" key="10">
    <source>
        <dbReference type="EMBL" id="KAK7360857.1"/>
    </source>
</evidence>
<comment type="subcellular location">
    <subcellularLocation>
        <location evidence="1">Secreted</location>
    </subcellularLocation>
</comment>
<dbReference type="GO" id="GO:0004190">
    <property type="term" value="F:aspartic-type endopeptidase activity"/>
    <property type="evidence" value="ECO:0007669"/>
    <property type="project" value="UniProtKB-KW"/>
</dbReference>
<dbReference type="FunFam" id="2.40.70.10:FF:000050">
    <property type="entry name" value="Aspartic proteinase CDR1"/>
    <property type="match status" value="1"/>
</dbReference>
<keyword evidence="4" id="KW-0645">Protease</keyword>
<evidence type="ECO:0000256" key="4">
    <source>
        <dbReference type="ARBA" id="ARBA00022670"/>
    </source>
</evidence>
<evidence type="ECO:0000256" key="6">
    <source>
        <dbReference type="ARBA" id="ARBA00022750"/>
    </source>
</evidence>
<dbReference type="GO" id="GO:0006508">
    <property type="term" value="P:proteolysis"/>
    <property type="evidence" value="ECO:0007669"/>
    <property type="project" value="UniProtKB-KW"/>
</dbReference>
<keyword evidence="11" id="KW-1185">Reference proteome</keyword>
<dbReference type="PROSITE" id="PS51767">
    <property type="entry name" value="PEPTIDASE_A1"/>
    <property type="match status" value="1"/>
</dbReference>
<accession>A0AAN9R6B3</accession>
<evidence type="ECO:0000256" key="8">
    <source>
        <dbReference type="ARBA" id="ARBA00023180"/>
    </source>
</evidence>
<dbReference type="FunFam" id="2.40.70.10:FF:000016">
    <property type="entry name" value="Probable aspartic protease At2g35615"/>
    <property type="match status" value="1"/>
</dbReference>
<keyword evidence="8" id="KW-0325">Glycoprotein</keyword>
<dbReference type="Pfam" id="PF14541">
    <property type="entry name" value="TAXi_C"/>
    <property type="match status" value="1"/>
</dbReference>
<comment type="similarity">
    <text evidence="2">Belongs to the peptidase A1 family.</text>
</comment>